<comment type="similarity">
    <text evidence="2">Belongs to the PilY1 family.</text>
</comment>
<keyword evidence="10" id="KW-1185">Reference proteome</keyword>
<evidence type="ECO:0000256" key="5">
    <source>
        <dbReference type="ARBA" id="ARBA00022837"/>
    </source>
</evidence>
<evidence type="ECO:0000313" key="10">
    <source>
        <dbReference type="Proteomes" id="UP000437862"/>
    </source>
</evidence>
<sequence length="711" mass="73905">MALPLALACIVPAHAAPPAVTLDDGVPALACGTRPQLLHGPALAVSAQQLAPVPAGEWGQAGPDAAVFRTTFDLATASGTLTRAAVVRDADGAVRLLDPSWDAAALLAATDPAQRHIYTSGPAGTVPFTWSALPDSLRALLDTRPPPGSGRDGLGEARVAWLRGDRTLEGTTFRRRASVLGDAVHGTPVYVGAAAGRYADSAYAAFARRARSRVQAVYLGANDGMLHAFDAAAGRELFAYVPALLAGALGELTAPAYVHRAYVDGPLAAGEAVIGGQWRSVLVGSTGGGAQGVFALDVTDPADFTAGLGALWEFTDRDDAALGNVMQAAQVARLPARSADGRPAYRYFAVVGNGLDSGVADGAADDVAGAGHGALFLLALDKPPAQPWRRDTNYYRIDTPPGDAALPDGLGAAAIVTDDNDVLRHAYAGDMQGNLWRFDFTVSAPWRQRTGWQPLFVARDAAGNRQPIAQQPKLVYAEGGGYLVLFGTGSLYGRGERDPAGFRPQSFYAIYDDPAAPARPAPLRRADLVERRADGTDDATSFVVAGRRATIGSGDRPQGWYLDFSSGAASGERSIASAVLVGGKLLFSTVVPGRAPCADSASRQYVLDALAGLPTGGDGLPLTQGGTGVLLPDFVDGQALLLPGPRNRSVRQPDGRVTVHDTTAVVRFGAVAGAALPAGASAATWPAGRLSWREVANWRQLHRFAVQGRAR</sequence>
<keyword evidence="3" id="KW-1029">Fimbrium biogenesis</keyword>
<evidence type="ECO:0000256" key="4">
    <source>
        <dbReference type="ARBA" id="ARBA00022723"/>
    </source>
</evidence>
<feature type="domain" description="PilY1 beta-propeller" evidence="8">
    <location>
        <begin position="180"/>
        <end position="515"/>
    </location>
</feature>
<feature type="signal peptide" evidence="7">
    <location>
        <begin position="1"/>
        <end position="15"/>
    </location>
</feature>
<proteinExistence type="inferred from homology"/>
<evidence type="ECO:0000313" key="9">
    <source>
        <dbReference type="EMBL" id="QGZ41942.1"/>
    </source>
</evidence>
<evidence type="ECO:0000259" key="8">
    <source>
        <dbReference type="Pfam" id="PF05567"/>
    </source>
</evidence>
<evidence type="ECO:0000256" key="6">
    <source>
        <dbReference type="ARBA" id="ARBA00023263"/>
    </source>
</evidence>
<gene>
    <name evidence="9" type="ORF">GO485_24750</name>
</gene>
<comment type="subcellular location">
    <subcellularLocation>
        <location evidence="1">Fimbrium</location>
    </subcellularLocation>
</comment>
<protein>
    <submittedName>
        <fullName evidence="9">Pilus assembly protein PilY</fullName>
    </submittedName>
</protein>
<dbReference type="RefSeq" id="WP_145878952.1">
    <property type="nucleotide sequence ID" value="NZ_CP046904.1"/>
</dbReference>
<name>A0ABX6G2T9_9BURK</name>
<dbReference type="SUPFAM" id="SSF50998">
    <property type="entry name" value="Quinoprotein alcohol dehydrogenase-like"/>
    <property type="match status" value="1"/>
</dbReference>
<keyword evidence="7" id="KW-0732">Signal</keyword>
<accession>A0ABX6G2T9</accession>
<dbReference type="InterPro" id="IPR011047">
    <property type="entry name" value="Quinoprotein_ADH-like_sf"/>
</dbReference>
<evidence type="ECO:0000256" key="7">
    <source>
        <dbReference type="SAM" id="SignalP"/>
    </source>
</evidence>
<dbReference type="EMBL" id="CP046904">
    <property type="protein sequence ID" value="QGZ41942.1"/>
    <property type="molecule type" value="Genomic_DNA"/>
</dbReference>
<evidence type="ECO:0000256" key="2">
    <source>
        <dbReference type="ARBA" id="ARBA00008387"/>
    </source>
</evidence>
<keyword evidence="5" id="KW-0106">Calcium</keyword>
<feature type="chain" id="PRO_5047348535" evidence="7">
    <location>
        <begin position="16"/>
        <end position="711"/>
    </location>
</feature>
<keyword evidence="4" id="KW-0479">Metal-binding</keyword>
<organism evidence="9 10">
    <name type="scientific">Pseudoduganella flava</name>
    <dbReference type="NCBI Taxonomy" id="871742"/>
    <lineage>
        <taxon>Bacteria</taxon>
        <taxon>Pseudomonadati</taxon>
        <taxon>Pseudomonadota</taxon>
        <taxon>Betaproteobacteria</taxon>
        <taxon>Burkholderiales</taxon>
        <taxon>Oxalobacteraceae</taxon>
        <taxon>Telluria group</taxon>
        <taxon>Pseudoduganella</taxon>
    </lineage>
</organism>
<dbReference type="Pfam" id="PF05567">
    <property type="entry name" value="T4P_PilY1"/>
    <property type="match status" value="1"/>
</dbReference>
<evidence type="ECO:0000256" key="1">
    <source>
        <dbReference type="ARBA" id="ARBA00004561"/>
    </source>
</evidence>
<dbReference type="Proteomes" id="UP000437862">
    <property type="component" value="Chromosome"/>
</dbReference>
<evidence type="ECO:0000256" key="3">
    <source>
        <dbReference type="ARBA" id="ARBA00022558"/>
    </source>
</evidence>
<reference evidence="9 10" key="1">
    <citation type="submission" date="2019-12" db="EMBL/GenBank/DDBJ databases">
        <title>Draft Genome Sequences of Six Type Strains of the Genus Massilia.</title>
        <authorList>
            <person name="Miess H."/>
            <person name="Frediansyah A."/>
            <person name="Goeker M."/>
            <person name="Gross H."/>
        </authorList>
    </citation>
    <scope>NUCLEOTIDE SEQUENCE [LARGE SCALE GENOMIC DNA]</scope>
    <source>
        <strain evidence="9 10">DSM 26639</strain>
    </source>
</reference>
<keyword evidence="6" id="KW-0281">Fimbrium</keyword>
<dbReference type="InterPro" id="IPR008707">
    <property type="entry name" value="B-propeller_PilY1"/>
</dbReference>